<keyword evidence="2" id="KW-1185">Reference proteome</keyword>
<dbReference type="Proteomes" id="UP000889800">
    <property type="component" value="Chromosome"/>
</dbReference>
<proteinExistence type="predicted"/>
<dbReference type="STRING" id="1140.Synpcc7942_0820"/>
<accession>Q31Q17</accession>
<name>Q31Q17_SYNE7</name>
<organism evidence="1 2">
    <name type="scientific">Synechococcus elongatus (strain ATCC 33912 / PCC 7942 / FACHB-805)</name>
    <name type="common">Anacystis nidulans R2</name>
    <dbReference type="NCBI Taxonomy" id="1140"/>
    <lineage>
        <taxon>Bacteria</taxon>
        <taxon>Bacillati</taxon>
        <taxon>Cyanobacteriota</taxon>
        <taxon>Cyanophyceae</taxon>
        <taxon>Synechococcales</taxon>
        <taxon>Synechococcaceae</taxon>
        <taxon>Synechococcus</taxon>
    </lineage>
</organism>
<protein>
    <recommendedName>
        <fullName evidence="3">Lipoprotein</fullName>
    </recommendedName>
</protein>
<dbReference type="EMBL" id="CP000100">
    <property type="protein sequence ID" value="ABB56852.1"/>
    <property type="molecule type" value="Genomic_DNA"/>
</dbReference>
<evidence type="ECO:0000313" key="1">
    <source>
        <dbReference type="EMBL" id="ABB56852.1"/>
    </source>
</evidence>
<dbReference type="GeneID" id="72429666"/>
<dbReference type="KEGG" id="syf:Synpcc7942_0820"/>
<reference evidence="2" key="1">
    <citation type="submission" date="2005-08" db="EMBL/GenBank/DDBJ databases">
        <title>Complete sequence of chromosome 1 of Synechococcus elongatus PCC 7942.</title>
        <authorList>
            <consortium name="US DOE Joint Genome Institute"/>
            <person name="Copeland A."/>
            <person name="Lucas S."/>
            <person name="Lapidus A."/>
            <person name="Barry K."/>
            <person name="Detter J.C."/>
            <person name="Glavina T."/>
            <person name="Hammon N."/>
            <person name="Israni S."/>
            <person name="Pitluck S."/>
            <person name="Schmutz J."/>
            <person name="Larimer F."/>
            <person name="Land M."/>
            <person name="Kyrpides N."/>
            <person name="Lykidis A."/>
            <person name="Richardson P."/>
        </authorList>
    </citation>
    <scope>NUCLEOTIDE SEQUENCE [LARGE SCALE GENOMIC DNA]</scope>
    <source>
        <strain evidence="2">ATCC 33912 / PCC 7942 / FACHB-805</strain>
    </source>
</reference>
<dbReference type="PROSITE" id="PS51257">
    <property type="entry name" value="PROKAR_LIPOPROTEIN"/>
    <property type="match status" value="1"/>
</dbReference>
<dbReference type="RefSeq" id="WP_011377744.1">
    <property type="nucleotide sequence ID" value="NC_007604.1"/>
</dbReference>
<evidence type="ECO:0000313" key="2">
    <source>
        <dbReference type="Proteomes" id="UP000889800"/>
    </source>
</evidence>
<dbReference type="BioCyc" id="SYNEL:SYNPCC7942_0820-MONOMER"/>
<sequence>MRRSPWQRVLAGSVLAAALVGCDRLPWSQSDQSQEWPLDAPVAVSLKEQDSVDGIVTAPEDAQVTLAVESLRICKERANPADCLLIRGRLRTPTEFMGTWEAAGSPANNTEFQCSVAAQEIDCQEKRREEDGSAATTRYWLVRK</sequence>
<dbReference type="HOGENOM" id="CLU_1795506_0_0_3"/>
<dbReference type="AlphaFoldDB" id="Q31Q17"/>
<evidence type="ECO:0008006" key="3">
    <source>
        <dbReference type="Google" id="ProtNLM"/>
    </source>
</evidence>
<dbReference type="PaxDb" id="1140-Synpcc7942_0820"/>
<gene>
    <name evidence="1" type="ordered locus">Synpcc7942_0820</name>
</gene>